<feature type="transmembrane region" description="Helical" evidence="1">
    <location>
        <begin position="82"/>
        <end position="110"/>
    </location>
</feature>
<dbReference type="AlphaFoldDB" id="A0A7W3J6W2"/>
<feature type="transmembrane region" description="Helical" evidence="1">
    <location>
        <begin position="116"/>
        <end position="140"/>
    </location>
</feature>
<comment type="caution">
    <text evidence="2">The sequence shown here is derived from an EMBL/GenBank/DDBJ whole genome shotgun (WGS) entry which is preliminary data.</text>
</comment>
<gene>
    <name evidence="2" type="ORF">FHX71_001191</name>
</gene>
<protein>
    <submittedName>
        <fullName evidence="2">Thiosulfate dehydrogenase [quinone] large subunit</fullName>
        <ecNumber evidence="2">1.8.5.2</ecNumber>
    </submittedName>
</protein>
<dbReference type="EMBL" id="JACGWV010000001">
    <property type="protein sequence ID" value="MBA8807249.1"/>
    <property type="molecule type" value="Genomic_DNA"/>
</dbReference>
<dbReference type="EC" id="1.8.5.2" evidence="2"/>
<dbReference type="RefSeq" id="WP_182614859.1">
    <property type="nucleotide sequence ID" value="NZ_BAAATF010000005.1"/>
</dbReference>
<keyword evidence="1" id="KW-1133">Transmembrane helix</keyword>
<reference evidence="2 3" key="1">
    <citation type="submission" date="2020-07" db="EMBL/GenBank/DDBJ databases">
        <title>Sequencing the genomes of 1000 actinobacteria strains.</title>
        <authorList>
            <person name="Klenk H.-P."/>
        </authorList>
    </citation>
    <scope>NUCLEOTIDE SEQUENCE [LARGE SCALE GENOMIC DNA]</scope>
    <source>
        <strain evidence="2 3">DSM 44121</strain>
    </source>
</reference>
<sequence length="155" mass="15920">MTSGLHRAAVVLTTAARVALGLLWINEGLIKYRAGFGDADIRLVADGAAASSRVPGYFQVFAENVLGPASGLFGVLMPLLEVGLGVALVAGVLTLPVALASVATLLSYWSADQLTAAYPVMVALAVVLVAWPALASRVAVGTLVRRLRPASAAPR</sequence>
<keyword evidence="3" id="KW-1185">Reference proteome</keyword>
<keyword evidence="1" id="KW-0812">Transmembrane</keyword>
<dbReference type="Proteomes" id="UP000540568">
    <property type="component" value="Unassembled WGS sequence"/>
</dbReference>
<evidence type="ECO:0000313" key="2">
    <source>
        <dbReference type="EMBL" id="MBA8807249.1"/>
    </source>
</evidence>
<evidence type="ECO:0000256" key="1">
    <source>
        <dbReference type="SAM" id="Phobius"/>
    </source>
</evidence>
<accession>A0A7W3J6W2</accession>
<name>A0A7W3J6W2_9MICO</name>
<organism evidence="2 3">
    <name type="scientific">Promicromonospora sukumoe</name>
    <dbReference type="NCBI Taxonomy" id="88382"/>
    <lineage>
        <taxon>Bacteria</taxon>
        <taxon>Bacillati</taxon>
        <taxon>Actinomycetota</taxon>
        <taxon>Actinomycetes</taxon>
        <taxon>Micrococcales</taxon>
        <taxon>Promicromonosporaceae</taxon>
        <taxon>Promicromonospora</taxon>
    </lineage>
</organism>
<keyword evidence="1" id="KW-0472">Membrane</keyword>
<proteinExistence type="predicted"/>
<dbReference type="GO" id="GO:0043831">
    <property type="term" value="F:thiosulfate dehydrogenase (quinone) activity"/>
    <property type="evidence" value="ECO:0007669"/>
    <property type="project" value="UniProtKB-EC"/>
</dbReference>
<keyword evidence="2" id="KW-0560">Oxidoreductase</keyword>
<evidence type="ECO:0000313" key="3">
    <source>
        <dbReference type="Proteomes" id="UP000540568"/>
    </source>
</evidence>